<dbReference type="AlphaFoldDB" id="A0A9N9NE33"/>
<protein>
    <submittedName>
        <fullName evidence="1">14699_t:CDS:1</fullName>
    </submittedName>
</protein>
<feature type="non-terminal residue" evidence="1">
    <location>
        <position position="59"/>
    </location>
</feature>
<dbReference type="Proteomes" id="UP000789342">
    <property type="component" value="Unassembled WGS sequence"/>
</dbReference>
<evidence type="ECO:0000313" key="2">
    <source>
        <dbReference type="Proteomes" id="UP000789342"/>
    </source>
</evidence>
<accession>A0A9N9NE33</accession>
<evidence type="ECO:0000313" key="1">
    <source>
        <dbReference type="EMBL" id="CAG8725904.1"/>
    </source>
</evidence>
<feature type="non-terminal residue" evidence="1">
    <location>
        <position position="1"/>
    </location>
</feature>
<keyword evidence="2" id="KW-1185">Reference proteome</keyword>
<gene>
    <name evidence="1" type="ORF">AMORRO_LOCUS13657</name>
</gene>
<reference evidence="1" key="1">
    <citation type="submission" date="2021-06" db="EMBL/GenBank/DDBJ databases">
        <authorList>
            <person name="Kallberg Y."/>
            <person name="Tangrot J."/>
            <person name="Rosling A."/>
        </authorList>
    </citation>
    <scope>NUCLEOTIDE SEQUENCE</scope>
    <source>
        <strain evidence="1">CL551</strain>
    </source>
</reference>
<dbReference type="EMBL" id="CAJVPV010024223">
    <property type="protein sequence ID" value="CAG8725904.1"/>
    <property type="molecule type" value="Genomic_DNA"/>
</dbReference>
<organism evidence="1 2">
    <name type="scientific">Acaulospora morrowiae</name>
    <dbReference type="NCBI Taxonomy" id="94023"/>
    <lineage>
        <taxon>Eukaryota</taxon>
        <taxon>Fungi</taxon>
        <taxon>Fungi incertae sedis</taxon>
        <taxon>Mucoromycota</taxon>
        <taxon>Glomeromycotina</taxon>
        <taxon>Glomeromycetes</taxon>
        <taxon>Diversisporales</taxon>
        <taxon>Acaulosporaceae</taxon>
        <taxon>Acaulospora</taxon>
    </lineage>
</organism>
<sequence>EVIEELNIQLGKCYLIEDFMKHDISQNPANKIFSEYQESNINKYRLAKFIPLLIVVIKA</sequence>
<comment type="caution">
    <text evidence="1">The sequence shown here is derived from an EMBL/GenBank/DDBJ whole genome shotgun (WGS) entry which is preliminary data.</text>
</comment>
<proteinExistence type="predicted"/>
<name>A0A9N9NE33_9GLOM</name>